<dbReference type="SMART" id="SM00490">
    <property type="entry name" value="HELICc"/>
    <property type="match status" value="1"/>
</dbReference>
<dbReference type="InterPro" id="IPR018886">
    <property type="entry name" value="UPF0547"/>
</dbReference>
<evidence type="ECO:0000259" key="1">
    <source>
        <dbReference type="PROSITE" id="PS51192"/>
    </source>
</evidence>
<dbReference type="InterPro" id="IPR006935">
    <property type="entry name" value="Helicase/UvrB_N"/>
</dbReference>
<dbReference type="GeneID" id="90592463"/>
<feature type="domain" description="Helicase C-terminal" evidence="2">
    <location>
        <begin position="215"/>
        <end position="359"/>
    </location>
</feature>
<dbReference type="PANTHER" id="PTHR47396:SF1">
    <property type="entry name" value="ATP-DEPENDENT HELICASE IRC3-RELATED"/>
    <property type="match status" value="1"/>
</dbReference>
<keyword evidence="3" id="KW-0067">ATP-binding</keyword>
<keyword evidence="3" id="KW-0378">Hydrolase</keyword>
<dbReference type="InterPro" id="IPR001650">
    <property type="entry name" value="Helicase_C-like"/>
</dbReference>
<dbReference type="SMART" id="SM00487">
    <property type="entry name" value="DEXDc"/>
    <property type="match status" value="1"/>
</dbReference>
<gene>
    <name evidence="3" type="ORF">SAMN05192545_3908</name>
</gene>
<dbReference type="InterPro" id="IPR050742">
    <property type="entry name" value="Helicase_Restrict-Modif_Enz"/>
</dbReference>
<dbReference type="Pfam" id="PF10571">
    <property type="entry name" value="UPF0547"/>
    <property type="match status" value="1"/>
</dbReference>
<accession>A0ABY0V0N3</accession>
<dbReference type="EMBL" id="LT629754">
    <property type="protein sequence ID" value="SDT46775.1"/>
    <property type="molecule type" value="Genomic_DNA"/>
</dbReference>
<dbReference type="Pfam" id="PF04851">
    <property type="entry name" value="ResIII"/>
    <property type="match status" value="1"/>
</dbReference>
<dbReference type="PROSITE" id="PS51192">
    <property type="entry name" value="HELICASE_ATP_BIND_1"/>
    <property type="match status" value="1"/>
</dbReference>
<name>A0ABY0V0N3_9FLAO</name>
<protein>
    <submittedName>
        <fullName evidence="3">Superfamily II DNA or RNA helicase</fullName>
    </submittedName>
</protein>
<keyword evidence="3" id="KW-0347">Helicase</keyword>
<keyword evidence="3" id="KW-0547">Nucleotide-binding</keyword>
<evidence type="ECO:0000259" key="2">
    <source>
        <dbReference type="PROSITE" id="PS51194"/>
    </source>
</evidence>
<dbReference type="InterPro" id="IPR027417">
    <property type="entry name" value="P-loop_NTPase"/>
</dbReference>
<dbReference type="Gene3D" id="3.40.50.300">
    <property type="entry name" value="P-loop containing nucleotide triphosphate hydrolases"/>
    <property type="match status" value="2"/>
</dbReference>
<sequence>MIKLRSYQEDLIKKLRKSLKENNEVVAVLPTGGGKTFTFSFIVKSAWEKGRKILILTDRTELLTQAGGALKAVGLQPVHVEAGKNPNLSGSLFVGMSETVKRRMTKPDYQEWLSKMDIIIVDECHKRSFTKLFQYKRPDARLIGFTATPTRIGKNDQLGETYSDIVVGVEIKYLVENGFLAKPNYYGVKADLEGVRMKAGDYNQDEVANRFSQSKLYAGVYKNWKQNTPGTKTLIFSSNVNNSKEIVEEFRSHGCQIKHLDATMKKERASVLRWFKNTPGAILSNVGILTTGFDEPTVETVILYRATTSVSLYLQMVGRGSRTTDTKKEFNVLDFGNNIATHGFWHDVREWSLEVKRAGKKKKGEQVLKNCPECESFIPASAVVCSECGFEDVKEKKKQEIAELQLLDPRDLNQKARRGDFAEKVKLAKAKLVKPTFILHNLKTIEEVRLFINEMGYSSAWIFANKHRYWWVDEI</sequence>
<dbReference type="PROSITE" id="PS51194">
    <property type="entry name" value="HELICASE_CTER"/>
    <property type="match status" value="1"/>
</dbReference>
<keyword evidence="4" id="KW-1185">Reference proteome</keyword>
<dbReference type="SUPFAM" id="SSF52540">
    <property type="entry name" value="P-loop containing nucleoside triphosphate hydrolases"/>
    <property type="match status" value="1"/>
</dbReference>
<dbReference type="Proteomes" id="UP000199574">
    <property type="component" value="Chromosome I"/>
</dbReference>
<dbReference type="RefSeq" id="WP_091608757.1">
    <property type="nucleotide sequence ID" value="NZ_LT629754.1"/>
</dbReference>
<feature type="domain" description="Helicase ATP-binding" evidence="1">
    <location>
        <begin position="16"/>
        <end position="167"/>
    </location>
</feature>
<reference evidence="3 4" key="1">
    <citation type="submission" date="2016-10" db="EMBL/GenBank/DDBJ databases">
        <authorList>
            <person name="Varghese N."/>
            <person name="Submissions S."/>
        </authorList>
    </citation>
    <scope>NUCLEOTIDE SEQUENCE [LARGE SCALE GENOMIC DNA]</scope>
    <source>
        <strain evidence="3 4">MAR_2009_60</strain>
    </source>
</reference>
<dbReference type="InterPro" id="IPR014001">
    <property type="entry name" value="Helicase_ATP-bd"/>
</dbReference>
<evidence type="ECO:0000313" key="4">
    <source>
        <dbReference type="Proteomes" id="UP000199574"/>
    </source>
</evidence>
<dbReference type="GO" id="GO:0004386">
    <property type="term" value="F:helicase activity"/>
    <property type="evidence" value="ECO:0007669"/>
    <property type="project" value="UniProtKB-KW"/>
</dbReference>
<organism evidence="3 4">
    <name type="scientific">Maribacter dokdonensis</name>
    <dbReference type="NCBI Taxonomy" id="320912"/>
    <lineage>
        <taxon>Bacteria</taxon>
        <taxon>Pseudomonadati</taxon>
        <taxon>Bacteroidota</taxon>
        <taxon>Flavobacteriia</taxon>
        <taxon>Flavobacteriales</taxon>
        <taxon>Flavobacteriaceae</taxon>
        <taxon>Maribacter</taxon>
    </lineage>
</organism>
<evidence type="ECO:0000313" key="3">
    <source>
        <dbReference type="EMBL" id="SDT46775.1"/>
    </source>
</evidence>
<dbReference type="PANTHER" id="PTHR47396">
    <property type="entry name" value="TYPE I RESTRICTION ENZYME ECOKI R PROTEIN"/>
    <property type="match status" value="1"/>
</dbReference>
<proteinExistence type="predicted"/>
<dbReference type="Pfam" id="PF00271">
    <property type="entry name" value="Helicase_C"/>
    <property type="match status" value="1"/>
</dbReference>